<dbReference type="Pfam" id="PF13545">
    <property type="entry name" value="HTH_Crp_2"/>
    <property type="match status" value="1"/>
</dbReference>
<feature type="domain" description="HTH crp-type" evidence="5">
    <location>
        <begin position="171"/>
        <end position="244"/>
    </location>
</feature>
<dbReference type="AlphaFoldDB" id="A0A918BN94"/>
<keyword evidence="3" id="KW-0804">Transcription</keyword>
<evidence type="ECO:0000259" key="4">
    <source>
        <dbReference type="PROSITE" id="PS50042"/>
    </source>
</evidence>
<keyword evidence="1" id="KW-0805">Transcription regulation</keyword>
<dbReference type="SUPFAM" id="SSF46785">
    <property type="entry name" value="Winged helix' DNA-binding domain"/>
    <property type="match status" value="1"/>
</dbReference>
<dbReference type="GO" id="GO:0003677">
    <property type="term" value="F:DNA binding"/>
    <property type="evidence" value="ECO:0007669"/>
    <property type="project" value="UniProtKB-KW"/>
</dbReference>
<dbReference type="InterPro" id="IPR014710">
    <property type="entry name" value="RmlC-like_jellyroll"/>
</dbReference>
<dbReference type="PROSITE" id="PS51063">
    <property type="entry name" value="HTH_CRP_2"/>
    <property type="match status" value="1"/>
</dbReference>
<evidence type="ECO:0000256" key="3">
    <source>
        <dbReference type="ARBA" id="ARBA00023163"/>
    </source>
</evidence>
<dbReference type="InterPro" id="IPR036390">
    <property type="entry name" value="WH_DNA-bd_sf"/>
</dbReference>
<organism evidence="6 7">
    <name type="scientific">Streptomyces pilosus</name>
    <dbReference type="NCBI Taxonomy" id="28893"/>
    <lineage>
        <taxon>Bacteria</taxon>
        <taxon>Bacillati</taxon>
        <taxon>Actinomycetota</taxon>
        <taxon>Actinomycetes</taxon>
        <taxon>Kitasatosporales</taxon>
        <taxon>Streptomycetaceae</taxon>
        <taxon>Streptomyces</taxon>
    </lineage>
</organism>
<dbReference type="EMBL" id="BMTU01000004">
    <property type="protein sequence ID" value="GGQ78631.1"/>
    <property type="molecule type" value="Genomic_DNA"/>
</dbReference>
<feature type="domain" description="Cyclic nucleotide-binding" evidence="4">
    <location>
        <begin position="49"/>
        <end position="133"/>
    </location>
</feature>
<evidence type="ECO:0000313" key="7">
    <source>
        <dbReference type="Proteomes" id="UP000656732"/>
    </source>
</evidence>
<keyword evidence="7" id="KW-1185">Reference proteome</keyword>
<dbReference type="InterPro" id="IPR000595">
    <property type="entry name" value="cNMP-bd_dom"/>
</dbReference>
<dbReference type="GO" id="GO:0006355">
    <property type="term" value="P:regulation of DNA-templated transcription"/>
    <property type="evidence" value="ECO:0007669"/>
    <property type="project" value="InterPro"/>
</dbReference>
<gene>
    <name evidence="6" type="ORF">GCM10010280_26510</name>
</gene>
<dbReference type="Proteomes" id="UP000656732">
    <property type="component" value="Unassembled WGS sequence"/>
</dbReference>
<evidence type="ECO:0000259" key="5">
    <source>
        <dbReference type="PROSITE" id="PS51063"/>
    </source>
</evidence>
<dbReference type="Gene3D" id="2.60.120.10">
    <property type="entry name" value="Jelly Rolls"/>
    <property type="match status" value="1"/>
</dbReference>
<dbReference type="SUPFAM" id="SSF51206">
    <property type="entry name" value="cAMP-binding domain-like"/>
    <property type="match status" value="1"/>
</dbReference>
<name>A0A918BN94_9ACTN</name>
<dbReference type="Pfam" id="PF00027">
    <property type="entry name" value="cNMP_binding"/>
    <property type="match status" value="1"/>
</dbReference>
<accession>A0A918BN94</accession>
<dbReference type="CDD" id="cd00038">
    <property type="entry name" value="CAP_ED"/>
    <property type="match status" value="1"/>
</dbReference>
<reference evidence="6" key="2">
    <citation type="submission" date="2020-09" db="EMBL/GenBank/DDBJ databases">
        <authorList>
            <person name="Sun Q."/>
            <person name="Ohkuma M."/>
        </authorList>
    </citation>
    <scope>NUCLEOTIDE SEQUENCE</scope>
    <source>
        <strain evidence="6">JCM 4403</strain>
    </source>
</reference>
<sequence length="253" mass="27112">MLGVRETGGEHGWETGRAPAGYVRGTLLGELQGPDGAREGSAGRAEAALLRAGTARTYEAGEIMLLEGAADTFVLVLLKGFAKVTTTDDDGVSSLVDIRAAGDVTGETAAFDNEPRSATVTAAERVSVRRVSQHEWLAWLARHRIAGTAVSRSLAHRSRTAVRRRTQFTRGPVIARLCRAVLDLTEQYGVPTPEGTSVRPGLSQAEWGEFIGARERRVQHALRELRAAGAIGYGRRRLTVHSVPALRSIAGLP</sequence>
<evidence type="ECO:0000313" key="6">
    <source>
        <dbReference type="EMBL" id="GGQ78631.1"/>
    </source>
</evidence>
<dbReference type="PROSITE" id="PS50042">
    <property type="entry name" value="CNMP_BINDING_3"/>
    <property type="match status" value="1"/>
</dbReference>
<proteinExistence type="predicted"/>
<evidence type="ECO:0000256" key="2">
    <source>
        <dbReference type="ARBA" id="ARBA00023125"/>
    </source>
</evidence>
<dbReference type="SMART" id="SM00100">
    <property type="entry name" value="cNMP"/>
    <property type="match status" value="1"/>
</dbReference>
<dbReference type="RefSeq" id="WP_189557990.1">
    <property type="nucleotide sequence ID" value="NZ_BMTE01000002.1"/>
</dbReference>
<dbReference type="InterPro" id="IPR012318">
    <property type="entry name" value="HTH_CRP"/>
</dbReference>
<dbReference type="InterPro" id="IPR018490">
    <property type="entry name" value="cNMP-bd_dom_sf"/>
</dbReference>
<protein>
    <submittedName>
        <fullName evidence="6">Crp/Fnr family transcriptional regulator</fullName>
    </submittedName>
</protein>
<comment type="caution">
    <text evidence="6">The sequence shown here is derived from an EMBL/GenBank/DDBJ whole genome shotgun (WGS) entry which is preliminary data.</text>
</comment>
<reference evidence="6" key="1">
    <citation type="journal article" date="2014" name="Int. J. Syst. Evol. Microbiol.">
        <title>Complete genome sequence of Corynebacterium casei LMG S-19264T (=DSM 44701T), isolated from a smear-ripened cheese.</title>
        <authorList>
            <consortium name="US DOE Joint Genome Institute (JGI-PGF)"/>
            <person name="Walter F."/>
            <person name="Albersmeier A."/>
            <person name="Kalinowski J."/>
            <person name="Ruckert C."/>
        </authorList>
    </citation>
    <scope>NUCLEOTIDE SEQUENCE</scope>
    <source>
        <strain evidence="6">JCM 4403</strain>
    </source>
</reference>
<keyword evidence="2" id="KW-0238">DNA-binding</keyword>
<evidence type="ECO:0000256" key="1">
    <source>
        <dbReference type="ARBA" id="ARBA00023015"/>
    </source>
</evidence>